<evidence type="ECO:0000313" key="7">
    <source>
        <dbReference type="EMBL" id="GAG66264.1"/>
    </source>
</evidence>
<evidence type="ECO:0000256" key="4">
    <source>
        <dbReference type="ARBA" id="ARBA00023004"/>
    </source>
</evidence>
<keyword evidence="5" id="KW-0411">Iron-sulfur</keyword>
<dbReference type="EMBL" id="BART01002691">
    <property type="protein sequence ID" value="GAG66264.1"/>
    <property type="molecule type" value="Genomic_DNA"/>
</dbReference>
<keyword evidence="4" id="KW-0408">Iron</keyword>
<evidence type="ECO:0000256" key="1">
    <source>
        <dbReference type="ARBA" id="ARBA00022485"/>
    </source>
</evidence>
<dbReference type="PANTHER" id="PTHR43255:SF1">
    <property type="entry name" value="IRON-SULFUR-BINDING OXIDOREDUCTASE FADF-RELATED"/>
    <property type="match status" value="1"/>
</dbReference>
<reference evidence="7" key="1">
    <citation type="journal article" date="2014" name="Front. Microbiol.">
        <title>High frequency of phylogenetically diverse reductive dehalogenase-homologous genes in deep subseafloor sedimentary metagenomes.</title>
        <authorList>
            <person name="Kawai M."/>
            <person name="Futagami T."/>
            <person name="Toyoda A."/>
            <person name="Takaki Y."/>
            <person name="Nishi S."/>
            <person name="Hori S."/>
            <person name="Arai W."/>
            <person name="Tsubouchi T."/>
            <person name="Morono Y."/>
            <person name="Uchiyama I."/>
            <person name="Ito T."/>
            <person name="Fujiyama A."/>
            <person name="Inagaki F."/>
            <person name="Takami H."/>
        </authorList>
    </citation>
    <scope>NUCLEOTIDE SEQUENCE</scope>
    <source>
        <strain evidence="7">Expedition CK06-06</strain>
    </source>
</reference>
<evidence type="ECO:0000256" key="3">
    <source>
        <dbReference type="ARBA" id="ARBA00023002"/>
    </source>
</evidence>
<gene>
    <name evidence="7" type="ORF">S01H4_08006</name>
</gene>
<feature type="domain" description="Cysteine-rich" evidence="6">
    <location>
        <begin position="210"/>
        <end position="294"/>
    </location>
</feature>
<proteinExistence type="predicted"/>
<dbReference type="GO" id="GO:0051539">
    <property type="term" value="F:4 iron, 4 sulfur cluster binding"/>
    <property type="evidence" value="ECO:0007669"/>
    <property type="project" value="UniProtKB-KW"/>
</dbReference>
<keyword evidence="3" id="KW-0560">Oxidoreductase</keyword>
<keyword evidence="1" id="KW-0004">4Fe-4S</keyword>
<dbReference type="PANTHER" id="PTHR43255">
    <property type="entry name" value="IRON-SULFUR-BINDING OXIDOREDUCTASE FADF-RELATED-RELATED"/>
    <property type="match status" value="1"/>
</dbReference>
<accession>X0ZAK4</accession>
<organism evidence="7">
    <name type="scientific">marine sediment metagenome</name>
    <dbReference type="NCBI Taxonomy" id="412755"/>
    <lineage>
        <taxon>unclassified sequences</taxon>
        <taxon>metagenomes</taxon>
        <taxon>ecological metagenomes</taxon>
    </lineage>
</organism>
<name>X0ZAK4_9ZZZZ</name>
<dbReference type="PROSITE" id="PS00198">
    <property type="entry name" value="4FE4S_FER_1"/>
    <property type="match status" value="1"/>
</dbReference>
<keyword evidence="2" id="KW-0479">Metal-binding</keyword>
<dbReference type="InterPro" id="IPR017900">
    <property type="entry name" value="4Fe4S_Fe_S_CS"/>
</dbReference>
<dbReference type="GO" id="GO:0046872">
    <property type="term" value="F:metal ion binding"/>
    <property type="evidence" value="ECO:0007669"/>
    <property type="project" value="UniProtKB-KW"/>
</dbReference>
<dbReference type="GO" id="GO:0016491">
    <property type="term" value="F:oxidoreductase activity"/>
    <property type="evidence" value="ECO:0007669"/>
    <property type="project" value="UniProtKB-KW"/>
</dbReference>
<evidence type="ECO:0000259" key="6">
    <source>
        <dbReference type="Pfam" id="PF02754"/>
    </source>
</evidence>
<dbReference type="AlphaFoldDB" id="X0ZAK4"/>
<dbReference type="Pfam" id="PF02754">
    <property type="entry name" value="CCG"/>
    <property type="match status" value="1"/>
</dbReference>
<dbReference type="InterPro" id="IPR051460">
    <property type="entry name" value="HdrC_iron-sulfur_subunit"/>
</dbReference>
<sequence length="324" mass="37861">MKCQYIDISQEDAKVEIMKMVNGENSRILSECITCFACQEYCELNARPFDRIVELQEKYNSLNIPLAMIERGVNQYAPHSELRMKEIDPEKPVLDKCTFRNMSKNEMQGQMFDNLQYLSGTDFFCNLMFHHMARDSVVKERAPLIINNFKRHGVKELICWHDECYGFFVSYCPRNGIEVPFKAIHLFEYLYNYLKDHESEINKLNMKIAYLRNCSNRFIPETDQWVDKICELIGVERVARKYDRKNALCCGGGMEAIPDKKKLRRETQKKNVQDMVDYGAEACVFNCPMCKNMIGSLAERNGLKLYLLSDLCRLALGETLDYLK</sequence>
<dbReference type="GO" id="GO:0005886">
    <property type="term" value="C:plasma membrane"/>
    <property type="evidence" value="ECO:0007669"/>
    <property type="project" value="TreeGrafter"/>
</dbReference>
<comment type="caution">
    <text evidence="7">The sequence shown here is derived from an EMBL/GenBank/DDBJ whole genome shotgun (WGS) entry which is preliminary data.</text>
</comment>
<dbReference type="InterPro" id="IPR004017">
    <property type="entry name" value="Cys_rich_dom"/>
</dbReference>
<protein>
    <recommendedName>
        <fullName evidence="6">Cysteine-rich domain-containing protein</fullName>
    </recommendedName>
</protein>
<evidence type="ECO:0000256" key="2">
    <source>
        <dbReference type="ARBA" id="ARBA00022723"/>
    </source>
</evidence>
<evidence type="ECO:0000256" key="5">
    <source>
        <dbReference type="ARBA" id="ARBA00023014"/>
    </source>
</evidence>